<evidence type="ECO:0000313" key="2">
    <source>
        <dbReference type="EMBL" id="KAK3259638.1"/>
    </source>
</evidence>
<comment type="caution">
    <text evidence="2">The sequence shown here is derived from an EMBL/GenBank/DDBJ whole genome shotgun (WGS) entry which is preliminary data.</text>
</comment>
<sequence>MPVIHMCQQGKSYFSSLGVWHTHRPVPSTNATLRIKCAAQGGAARERVSRHVARAKSVRHASWVPGGWCRCGRRVLGRWVLSQDGTSKRTSTQTPAGLSEALRNAGTSEKGPPQRNVLQRLSERHEEISKECQQIDALSFEASKRRQRLGVCSLSACAASRRVQPLGVCSVSACAASRRASREQLEHVPAPAATLPLWMPLQSKATSSSQTILHEYLREEVEHAARTGLGVGGHSSEKCAMILVKGYGEFVRSQLGEELGVWTALICFCPRMERHCWGLNGAMLGQRHAGAEWRARLATAHAGGWAEWRACLGLRHAGAEWRAAWAAACWGLNGARAWAAACWGLNGARAWAAACWGLNGARAWAAMCQMLLRHVECPSGKSNMTFKKLAKPKWNPLRTFQHDCGQSTDRKPLDNSSSLLLHVPESEPDDDHFLSSPLRPQGVSQFQDPRRNPHVARFTNMYWNNIPLATVDAIGSLNRTPGVGLHATDSSQVVKSQSISTRLIADRTRGRKVGPPALQCIVFLLCTQS</sequence>
<dbReference type="AlphaFoldDB" id="A0AAE0KT12"/>
<name>A0AAE0KT12_9CHLO</name>
<reference evidence="2 3" key="1">
    <citation type="journal article" date="2015" name="Genome Biol. Evol.">
        <title>Comparative Genomics of a Bacterivorous Green Alga Reveals Evolutionary Causalities and Consequences of Phago-Mixotrophic Mode of Nutrition.</title>
        <authorList>
            <person name="Burns J.A."/>
            <person name="Paasch A."/>
            <person name="Narechania A."/>
            <person name="Kim E."/>
        </authorList>
    </citation>
    <scope>NUCLEOTIDE SEQUENCE [LARGE SCALE GENOMIC DNA]</scope>
    <source>
        <strain evidence="2 3">PLY_AMNH</strain>
    </source>
</reference>
<evidence type="ECO:0000256" key="1">
    <source>
        <dbReference type="SAM" id="MobiDB-lite"/>
    </source>
</evidence>
<organism evidence="2 3">
    <name type="scientific">Cymbomonas tetramitiformis</name>
    <dbReference type="NCBI Taxonomy" id="36881"/>
    <lineage>
        <taxon>Eukaryota</taxon>
        <taxon>Viridiplantae</taxon>
        <taxon>Chlorophyta</taxon>
        <taxon>Pyramimonadophyceae</taxon>
        <taxon>Pyramimonadales</taxon>
        <taxon>Pyramimonadaceae</taxon>
        <taxon>Cymbomonas</taxon>
    </lineage>
</organism>
<dbReference type="Proteomes" id="UP001190700">
    <property type="component" value="Unassembled WGS sequence"/>
</dbReference>
<accession>A0AAE0KT12</accession>
<gene>
    <name evidence="2" type="ORF">CYMTET_31375</name>
</gene>
<feature type="region of interest" description="Disordered" evidence="1">
    <location>
        <begin position="426"/>
        <end position="450"/>
    </location>
</feature>
<dbReference type="EMBL" id="LGRX02018590">
    <property type="protein sequence ID" value="KAK3259638.1"/>
    <property type="molecule type" value="Genomic_DNA"/>
</dbReference>
<evidence type="ECO:0000313" key="3">
    <source>
        <dbReference type="Proteomes" id="UP001190700"/>
    </source>
</evidence>
<protein>
    <submittedName>
        <fullName evidence="2">Uncharacterized protein</fullName>
    </submittedName>
</protein>
<keyword evidence="3" id="KW-1185">Reference proteome</keyword>
<proteinExistence type="predicted"/>